<name>A0A0K0DTW8_STRER</name>
<dbReference type="AlphaFoldDB" id="A0A0K0DTW8"/>
<sequence length="67" mass="7417">MEALFLSVDVLLEKTGECGFTGADFETCRLFSFGRNSFSINDSYDKESRRNYYCFKGSCSAGTESGA</sequence>
<dbReference type="WBParaSite" id="SSTP_0000068200.1">
    <property type="protein sequence ID" value="SSTP_0000068200.1"/>
    <property type="gene ID" value="SSTP_0000068200"/>
</dbReference>
<accession>A0A0K0DTW8</accession>
<evidence type="ECO:0000313" key="1">
    <source>
        <dbReference type="WBParaSite" id="SSTP_0000068200.1"/>
    </source>
</evidence>
<proteinExistence type="predicted"/>
<reference evidence="1" key="1">
    <citation type="submission" date="2015-08" db="UniProtKB">
        <authorList>
            <consortium name="WormBaseParasite"/>
        </authorList>
    </citation>
    <scope>IDENTIFICATION</scope>
</reference>
<protein>
    <submittedName>
        <fullName evidence="1">Uncharacterized protein</fullName>
    </submittedName>
</protein>
<organism evidence="1">
    <name type="scientific">Strongyloides stercoralis</name>
    <name type="common">Threadworm</name>
    <dbReference type="NCBI Taxonomy" id="6248"/>
    <lineage>
        <taxon>Eukaryota</taxon>
        <taxon>Metazoa</taxon>
        <taxon>Ecdysozoa</taxon>
        <taxon>Nematoda</taxon>
        <taxon>Chromadorea</taxon>
        <taxon>Rhabditida</taxon>
        <taxon>Tylenchina</taxon>
        <taxon>Panagrolaimomorpha</taxon>
        <taxon>Strongyloidoidea</taxon>
        <taxon>Strongyloididae</taxon>
        <taxon>Strongyloides</taxon>
    </lineage>
</organism>